<evidence type="ECO:0000256" key="1">
    <source>
        <dbReference type="SAM" id="MobiDB-lite"/>
    </source>
</evidence>
<keyword evidence="2" id="KW-0812">Transmembrane</keyword>
<feature type="domain" description="Type II secretion system protein GspB C-terminal" evidence="3">
    <location>
        <begin position="165"/>
        <end position="221"/>
    </location>
</feature>
<evidence type="ECO:0000259" key="3">
    <source>
        <dbReference type="Pfam" id="PF16537"/>
    </source>
</evidence>
<protein>
    <recommendedName>
        <fullName evidence="3">Type II secretion system protein GspB C-terminal domain-containing protein</fullName>
    </recommendedName>
</protein>
<dbReference type="EMBL" id="SPMZ01000035">
    <property type="protein sequence ID" value="NMQ19945.1"/>
    <property type="molecule type" value="Genomic_DNA"/>
</dbReference>
<comment type="caution">
    <text evidence="4">The sequence shown here is derived from an EMBL/GenBank/DDBJ whole genome shotgun (WGS) entry which is preliminary data.</text>
</comment>
<keyword evidence="2" id="KW-1133">Transmembrane helix</keyword>
<keyword evidence="5" id="KW-1185">Reference proteome</keyword>
<name>A0ABX1TKM3_9GAMM</name>
<evidence type="ECO:0000256" key="2">
    <source>
        <dbReference type="SAM" id="Phobius"/>
    </source>
</evidence>
<proteinExistence type="predicted"/>
<reference evidence="4 5" key="1">
    <citation type="submission" date="2019-03" db="EMBL/GenBank/DDBJ databases">
        <title>Metabolic reconstructions from genomes of highly enriched 'Candidatus Accumulibacter' and 'Candidatus Competibacter' bioreactor populations.</title>
        <authorList>
            <person name="Annavajhala M.K."/>
            <person name="Welles L."/>
            <person name="Abbas B."/>
            <person name="Sorokin D."/>
            <person name="Park H."/>
            <person name="Van Loosdrecht M."/>
            <person name="Chandran K."/>
        </authorList>
    </citation>
    <scope>NUCLEOTIDE SEQUENCE [LARGE SCALE GENOMIC DNA]</scope>
    <source>
        <strain evidence="4 5">SBR_G</strain>
    </source>
</reference>
<dbReference type="InterPro" id="IPR032389">
    <property type="entry name" value="GspB_C"/>
</dbReference>
<evidence type="ECO:0000313" key="5">
    <source>
        <dbReference type="Proteomes" id="UP000760480"/>
    </source>
</evidence>
<keyword evidence="2" id="KW-0472">Membrane</keyword>
<organism evidence="4 5">
    <name type="scientific">Candidatus Competibacter phosphatis</name>
    <dbReference type="NCBI Taxonomy" id="221280"/>
    <lineage>
        <taxon>Bacteria</taxon>
        <taxon>Pseudomonadati</taxon>
        <taxon>Pseudomonadota</taxon>
        <taxon>Gammaproteobacteria</taxon>
        <taxon>Candidatus Competibacteraceae</taxon>
        <taxon>Candidatus Competibacter</taxon>
    </lineage>
</organism>
<accession>A0ABX1TKM3</accession>
<feature type="region of interest" description="Disordered" evidence="1">
    <location>
        <begin position="78"/>
        <end position="126"/>
    </location>
</feature>
<dbReference type="Proteomes" id="UP000760480">
    <property type="component" value="Unassembled WGS sequence"/>
</dbReference>
<evidence type="ECO:0000313" key="4">
    <source>
        <dbReference type="EMBL" id="NMQ19945.1"/>
    </source>
</evidence>
<dbReference type="RefSeq" id="WP_169249212.1">
    <property type="nucleotide sequence ID" value="NZ_SPMZ01000035.1"/>
</dbReference>
<dbReference type="Pfam" id="PF16537">
    <property type="entry name" value="T2SSB"/>
    <property type="match status" value="1"/>
</dbReference>
<feature type="transmembrane region" description="Helical" evidence="2">
    <location>
        <begin position="38"/>
        <end position="58"/>
    </location>
</feature>
<gene>
    <name evidence="4" type="ORF">E4P82_12505</name>
</gene>
<sequence>MSYILDALRKAEQERHLGQPPTLTAVPPLTEPTRSRRFWYGVTVLALGLNALLLAFFLGRSQPVPQSASVAAPAAAVPAATPAPPRSPPSTSAASEKDGTPAVSSKEAVGQTVESEPVRPIVAPASREKHQKPAWPIVPGSVTIAPVPELMPPEPLPAADRRGMPALNLDIHIYSADPDKRFVVINGRHYREGERLSEGPVLESVVRDGAILRQDGRRFQLSVRH</sequence>